<keyword evidence="4" id="KW-1185">Reference proteome</keyword>
<feature type="region of interest" description="Disordered" evidence="1">
    <location>
        <begin position="93"/>
        <end position="115"/>
    </location>
</feature>
<dbReference type="AlphaFoldDB" id="A0AAV8TTA3"/>
<evidence type="ECO:0000313" key="3">
    <source>
        <dbReference type="EMBL" id="KAJ8768993.1"/>
    </source>
</evidence>
<feature type="compositionally biased region" description="Basic and acidic residues" evidence="1">
    <location>
        <begin position="142"/>
        <end position="154"/>
    </location>
</feature>
<dbReference type="InterPro" id="IPR053313">
    <property type="entry name" value="RGF"/>
</dbReference>
<protein>
    <submittedName>
        <fullName evidence="3">Uncharacterized protein</fullName>
    </submittedName>
</protein>
<reference evidence="3 4" key="1">
    <citation type="submission" date="2021-09" db="EMBL/GenBank/DDBJ databases">
        <title>Genomic insights and catalytic innovation underlie evolution of tropane alkaloids biosynthesis.</title>
        <authorList>
            <person name="Wang Y.-J."/>
            <person name="Tian T."/>
            <person name="Huang J.-P."/>
            <person name="Huang S.-X."/>
        </authorList>
    </citation>
    <scope>NUCLEOTIDE SEQUENCE [LARGE SCALE GENOMIC DNA]</scope>
    <source>
        <strain evidence="3">KIB-2018</strain>
        <tissue evidence="3">Leaf</tissue>
    </source>
</reference>
<dbReference type="InterPro" id="IPR049306">
    <property type="entry name" value="GLV1-2"/>
</dbReference>
<organism evidence="3 4">
    <name type="scientific">Erythroxylum novogranatense</name>
    <dbReference type="NCBI Taxonomy" id="1862640"/>
    <lineage>
        <taxon>Eukaryota</taxon>
        <taxon>Viridiplantae</taxon>
        <taxon>Streptophyta</taxon>
        <taxon>Embryophyta</taxon>
        <taxon>Tracheophyta</taxon>
        <taxon>Spermatophyta</taxon>
        <taxon>Magnoliopsida</taxon>
        <taxon>eudicotyledons</taxon>
        <taxon>Gunneridae</taxon>
        <taxon>Pentapetalae</taxon>
        <taxon>rosids</taxon>
        <taxon>fabids</taxon>
        <taxon>Malpighiales</taxon>
        <taxon>Erythroxylaceae</taxon>
        <taxon>Erythroxylum</taxon>
    </lineage>
</organism>
<comment type="caution">
    <text evidence="3">The sequence shown here is derived from an EMBL/GenBank/DDBJ whole genome shotgun (WGS) entry which is preliminary data.</text>
</comment>
<evidence type="ECO:0000313" key="4">
    <source>
        <dbReference type="Proteomes" id="UP001159364"/>
    </source>
</evidence>
<sequence length="178" mass="19959">MSLLPILSLLICISVHACNGRYLNHVFGRETVVYAEVITNDKDEVVSNPSISSENIATQKSIEIESQGLKVVKKDFSSHGILLGASSKEQMASLYDREERTTGTTSGTKAVVPRYSPDDMQRASEMKEPKFRVRSMLVFKRSDVEEATESKENETAEDLVETDYAQPHRKPPIHNERS</sequence>
<name>A0AAV8TTA3_9ROSI</name>
<dbReference type="PANTHER" id="PTHR34961">
    <property type="entry name" value="TRANSMEMBRANE PROTEIN"/>
    <property type="match status" value="1"/>
</dbReference>
<accession>A0AAV8TTA3</accession>
<feature type="region of interest" description="Disordered" evidence="1">
    <location>
        <begin position="142"/>
        <end position="178"/>
    </location>
</feature>
<dbReference type="Proteomes" id="UP001159364">
    <property type="component" value="Linkage Group LG04"/>
</dbReference>
<gene>
    <name evidence="3" type="ORF">K2173_023988</name>
</gene>
<keyword evidence="2" id="KW-0732">Signal</keyword>
<dbReference type="Pfam" id="PF21529">
    <property type="entry name" value="GLV1-2"/>
    <property type="match status" value="1"/>
</dbReference>
<evidence type="ECO:0000256" key="1">
    <source>
        <dbReference type="SAM" id="MobiDB-lite"/>
    </source>
</evidence>
<feature type="chain" id="PRO_5043698338" evidence="2">
    <location>
        <begin position="21"/>
        <end position="178"/>
    </location>
</feature>
<evidence type="ECO:0000256" key="2">
    <source>
        <dbReference type="SAM" id="SignalP"/>
    </source>
</evidence>
<dbReference type="PANTHER" id="PTHR34961:SF7">
    <property type="entry name" value="TRANSMEMBRANE PROTEIN"/>
    <property type="match status" value="1"/>
</dbReference>
<dbReference type="EMBL" id="JAIWQS010000004">
    <property type="protein sequence ID" value="KAJ8768993.1"/>
    <property type="molecule type" value="Genomic_DNA"/>
</dbReference>
<feature type="signal peptide" evidence="2">
    <location>
        <begin position="1"/>
        <end position="20"/>
    </location>
</feature>
<proteinExistence type="predicted"/>